<evidence type="ECO:0000259" key="2">
    <source>
        <dbReference type="Pfam" id="PF10668"/>
    </source>
</evidence>
<dbReference type="AlphaFoldDB" id="A0A829W973"/>
<protein>
    <recommendedName>
        <fullName evidence="2">PBSX phage terminase small subunit-like N-terminal domain-containing protein</fullName>
    </recommendedName>
</protein>
<reference evidence="3 5" key="1">
    <citation type="submission" date="2019-06" db="EMBL/GenBank/DDBJ databases">
        <title>Draft genome sequence of [Clostridium] clostridioforme NBRC 113352.</title>
        <authorList>
            <person name="Miura T."/>
            <person name="Furukawa M."/>
            <person name="Shimamura M."/>
            <person name="Ohyama Y."/>
            <person name="Yamazoe A."/>
            <person name="Kawasaki H."/>
        </authorList>
    </citation>
    <scope>NUCLEOTIDE SEQUENCE [LARGE SCALE GENOMIC DNA]</scope>
    <source>
        <strain evidence="3 5">NBRC 113352</strain>
    </source>
</reference>
<evidence type="ECO:0000313" key="4">
    <source>
        <dbReference type="EMBL" id="GEA39172.1"/>
    </source>
</evidence>
<name>A0A829W973_9FIRM</name>
<dbReference type="InterPro" id="IPR018925">
    <property type="entry name" value="XtmA-like_N"/>
</dbReference>
<organism evidence="3 5">
    <name type="scientific">Enterocloster clostridioformis</name>
    <dbReference type="NCBI Taxonomy" id="1531"/>
    <lineage>
        <taxon>Bacteria</taxon>
        <taxon>Bacillati</taxon>
        <taxon>Bacillota</taxon>
        <taxon>Clostridia</taxon>
        <taxon>Lachnospirales</taxon>
        <taxon>Lachnospiraceae</taxon>
        <taxon>Enterocloster</taxon>
    </lineage>
</organism>
<dbReference type="Pfam" id="PF10668">
    <property type="entry name" value="Phage_terminase"/>
    <property type="match status" value="1"/>
</dbReference>
<feature type="compositionally biased region" description="Acidic residues" evidence="1">
    <location>
        <begin position="252"/>
        <end position="270"/>
    </location>
</feature>
<evidence type="ECO:0000313" key="3">
    <source>
        <dbReference type="EMBL" id="GEA38827.1"/>
    </source>
</evidence>
<dbReference type="Proteomes" id="UP000315200">
    <property type="component" value="Unassembled WGS sequence"/>
</dbReference>
<proteinExistence type="predicted"/>
<feature type="domain" description="PBSX phage terminase small subunit-like N-terminal" evidence="2">
    <location>
        <begin position="1"/>
        <end position="52"/>
    </location>
</feature>
<sequence length="270" mass="30522">MGRPRKPERDQALKQYLDSDGNISTKELAVAAGVPEARIRKWKSEDKWEECLKNRPRKKGGQHGNKNAAGKTPAKEGNRNAVTHGAYVQPGYEDIDQDKAQEIRQLRQGDSLARMLAELQQLLVREAYLNGLLEEYKAADAEGRYYPDKVVHMIVPKTVEDIEQEDAMGVDAGQAADPEGQGKEKFKTAMKTIIKASPFDRTMKVEGELNRLNGRIIKLLDSMKAYEIEDRRLKLEEKKYQLAKQKATGEFNFDDPEDGGAEDMDPEFPE</sequence>
<comment type="caution">
    <text evidence="3">The sequence shown here is derived from an EMBL/GenBank/DDBJ whole genome shotgun (WGS) entry which is preliminary data.</text>
</comment>
<feature type="region of interest" description="Disordered" evidence="1">
    <location>
        <begin position="50"/>
        <end position="81"/>
    </location>
</feature>
<gene>
    <name evidence="3" type="ORF">Ccl03g_45400</name>
    <name evidence="4" type="ORF">Ccl03g_48850</name>
</gene>
<accession>A0A829W973</accession>
<feature type="region of interest" description="Disordered" evidence="1">
    <location>
        <begin position="245"/>
        <end position="270"/>
    </location>
</feature>
<evidence type="ECO:0000256" key="1">
    <source>
        <dbReference type="SAM" id="MobiDB-lite"/>
    </source>
</evidence>
<dbReference type="EMBL" id="BJLB01000001">
    <property type="protein sequence ID" value="GEA38827.1"/>
    <property type="molecule type" value="Genomic_DNA"/>
</dbReference>
<dbReference type="EMBL" id="BJLB01000001">
    <property type="protein sequence ID" value="GEA39172.1"/>
    <property type="molecule type" value="Genomic_DNA"/>
</dbReference>
<evidence type="ECO:0000313" key="5">
    <source>
        <dbReference type="Proteomes" id="UP000315200"/>
    </source>
</evidence>
<dbReference type="RefSeq" id="WP_141267812.1">
    <property type="nucleotide sequence ID" value="NZ_BJLB01000001.1"/>
</dbReference>